<protein>
    <submittedName>
        <fullName evidence="3">4'-phosphopantetheinyl transferase family protein</fullName>
    </submittedName>
</protein>
<dbReference type="Gene3D" id="3.90.470.20">
    <property type="entry name" value="4'-phosphopantetheinyl transferase domain"/>
    <property type="match status" value="1"/>
</dbReference>
<evidence type="ECO:0000256" key="1">
    <source>
        <dbReference type="ARBA" id="ARBA00022679"/>
    </source>
</evidence>
<gene>
    <name evidence="3" type="ORF">ACFFF6_19110</name>
</gene>
<keyword evidence="4" id="KW-1185">Reference proteome</keyword>
<dbReference type="Proteomes" id="UP001589793">
    <property type="component" value="Unassembled WGS sequence"/>
</dbReference>
<organism evidence="3 4">
    <name type="scientific">Brachybacterium hainanense</name>
    <dbReference type="NCBI Taxonomy" id="1541174"/>
    <lineage>
        <taxon>Bacteria</taxon>
        <taxon>Bacillati</taxon>
        <taxon>Actinomycetota</taxon>
        <taxon>Actinomycetes</taxon>
        <taxon>Micrococcales</taxon>
        <taxon>Dermabacteraceae</taxon>
        <taxon>Brachybacterium</taxon>
    </lineage>
</organism>
<keyword evidence="1 3" id="KW-0808">Transferase</keyword>
<reference evidence="3 4" key="1">
    <citation type="submission" date="2024-09" db="EMBL/GenBank/DDBJ databases">
        <authorList>
            <person name="Sun Q."/>
            <person name="Mori K."/>
        </authorList>
    </citation>
    <scope>NUCLEOTIDE SEQUENCE [LARGE SCALE GENOMIC DNA]</scope>
    <source>
        <strain evidence="3 4">CICC 10874</strain>
    </source>
</reference>
<dbReference type="InterPro" id="IPR037143">
    <property type="entry name" value="4-PPantetheinyl_Trfase_dom_sf"/>
</dbReference>
<dbReference type="InterPro" id="IPR008278">
    <property type="entry name" value="4-PPantetheinyl_Trfase_dom"/>
</dbReference>
<sequence length="167" mass="17691">MTWDASRTTVELHDSAADADSCVRVAAARLLDLAAAHVEVGRLCPRCGSSAHGRPWVRAAGATVAASVSRAGPHLLIAVHRGSRVGADIEEIRAVDGRWDPRLVLHPEDAWLDTGPQARTDLWCAKEAILKLRGTGLAQAMTAVPLAGHDLHRVPVPPGYRAVLALG</sequence>
<name>A0ABV6RGE2_9MICO</name>
<evidence type="ECO:0000313" key="4">
    <source>
        <dbReference type="Proteomes" id="UP001589793"/>
    </source>
</evidence>
<dbReference type="EMBL" id="JBHLSV010000038">
    <property type="protein sequence ID" value="MFC0676065.1"/>
    <property type="molecule type" value="Genomic_DNA"/>
</dbReference>
<feature type="domain" description="4'-phosphopantetheinyl transferase" evidence="2">
    <location>
        <begin position="84"/>
        <end position="142"/>
    </location>
</feature>
<dbReference type="RefSeq" id="WP_376983109.1">
    <property type="nucleotide sequence ID" value="NZ_JBHLSV010000038.1"/>
</dbReference>
<accession>A0ABV6RGE2</accession>
<evidence type="ECO:0000259" key="2">
    <source>
        <dbReference type="Pfam" id="PF01648"/>
    </source>
</evidence>
<comment type="caution">
    <text evidence="3">The sequence shown here is derived from an EMBL/GenBank/DDBJ whole genome shotgun (WGS) entry which is preliminary data.</text>
</comment>
<proteinExistence type="predicted"/>
<dbReference type="Pfam" id="PF01648">
    <property type="entry name" value="ACPS"/>
    <property type="match status" value="1"/>
</dbReference>
<dbReference type="SUPFAM" id="SSF56214">
    <property type="entry name" value="4'-phosphopantetheinyl transferase"/>
    <property type="match status" value="1"/>
</dbReference>
<evidence type="ECO:0000313" key="3">
    <source>
        <dbReference type="EMBL" id="MFC0676065.1"/>
    </source>
</evidence>
<dbReference type="GO" id="GO:0016740">
    <property type="term" value="F:transferase activity"/>
    <property type="evidence" value="ECO:0007669"/>
    <property type="project" value="UniProtKB-KW"/>
</dbReference>